<feature type="transmembrane region" description="Helical" evidence="1">
    <location>
        <begin position="33"/>
        <end position="55"/>
    </location>
</feature>
<evidence type="ECO:0000256" key="1">
    <source>
        <dbReference type="SAM" id="Phobius"/>
    </source>
</evidence>
<feature type="transmembrane region" description="Helical" evidence="1">
    <location>
        <begin position="61"/>
        <end position="80"/>
    </location>
</feature>
<proteinExistence type="predicted"/>
<dbReference type="KEGG" id="broo:brsh051_07470"/>
<name>A0AAN0MFX9_9ACTN</name>
<dbReference type="Pfam" id="PF11667">
    <property type="entry name" value="DUF3267"/>
    <property type="match status" value="1"/>
</dbReference>
<dbReference type="InterPro" id="IPR021683">
    <property type="entry name" value="DUF3267"/>
</dbReference>
<gene>
    <name evidence="2" type="ORF">brsh051_07470</name>
</gene>
<organism evidence="2 3">
    <name type="scientific">Brooklawnia propionicigenes</name>
    <dbReference type="NCBI Taxonomy" id="3041175"/>
    <lineage>
        <taxon>Bacteria</taxon>
        <taxon>Bacillati</taxon>
        <taxon>Actinomycetota</taxon>
        <taxon>Actinomycetes</taxon>
        <taxon>Propionibacteriales</taxon>
        <taxon>Propionibacteriaceae</taxon>
        <taxon>Brooklawnia</taxon>
    </lineage>
</organism>
<evidence type="ECO:0000313" key="2">
    <source>
        <dbReference type="EMBL" id="BEH01466.1"/>
    </source>
</evidence>
<feature type="transmembrane region" description="Helical" evidence="1">
    <location>
        <begin position="147"/>
        <end position="170"/>
    </location>
</feature>
<keyword evidence="3" id="KW-1185">Reference proteome</keyword>
<feature type="transmembrane region" description="Helical" evidence="1">
    <location>
        <begin position="119"/>
        <end position="141"/>
    </location>
</feature>
<evidence type="ECO:0000313" key="3">
    <source>
        <dbReference type="Proteomes" id="UP001431656"/>
    </source>
</evidence>
<dbReference type="RefSeq" id="WP_286267711.1">
    <property type="nucleotide sequence ID" value="NZ_AP028056.1"/>
</dbReference>
<dbReference type="Proteomes" id="UP001431656">
    <property type="component" value="Chromosome"/>
</dbReference>
<evidence type="ECO:0008006" key="4">
    <source>
        <dbReference type="Google" id="ProtNLM"/>
    </source>
</evidence>
<keyword evidence="1" id="KW-0472">Membrane</keyword>
<dbReference type="EMBL" id="AP028056">
    <property type="protein sequence ID" value="BEH01466.1"/>
    <property type="molecule type" value="Genomic_DNA"/>
</dbReference>
<sequence length="193" mass="21232">MGAERSVQDTTELPVTYTEHLTVDLKKDKKLTFVVQGIFVLVALIAVAAGLLLRLPLETGWSPVVTIPVTLAACLVYMALHEATHGITLQLLTKVRPSYKVRFPFLTTGNRAYLTRRTAVIVALAPVVFWGIVLLASLLTLPDDYRMTAYIVLALNFAGSAGDFVEVFLVSKQPRAALIQDDGNKLHVFLPRE</sequence>
<keyword evidence="1" id="KW-1133">Transmembrane helix</keyword>
<dbReference type="AlphaFoldDB" id="A0AAN0MFX9"/>
<keyword evidence="1" id="KW-0812">Transmembrane</keyword>
<protein>
    <recommendedName>
        <fullName evidence="4">DUF3267 domain-containing protein</fullName>
    </recommendedName>
</protein>
<reference evidence="2" key="1">
    <citation type="journal article" date="2024" name="Int. J. Syst. Evol. Microbiol.">
        <title>Brooklawnia propionicigenes sp. nov., a facultatively anaerobic, propionate-producing bacterium isolated from a methanogenic reactor treating waste from cattle farms.</title>
        <authorList>
            <person name="Akita Y."/>
            <person name="Ueki A."/>
            <person name="Tonouchi A."/>
            <person name="Sugawara Y."/>
            <person name="Honma S."/>
            <person name="Kaku N."/>
            <person name="Ueki K."/>
        </authorList>
    </citation>
    <scope>NUCLEOTIDE SEQUENCE</scope>
    <source>
        <strain evidence="2">SH051</strain>
    </source>
</reference>
<accession>A0AAN0MFX9</accession>